<dbReference type="InterPro" id="IPR029058">
    <property type="entry name" value="AB_hydrolase_fold"/>
</dbReference>
<dbReference type="InterPro" id="IPR001031">
    <property type="entry name" value="Thioesterase"/>
</dbReference>
<sequence>LRCVLNRPTVAALADRLRPAGAPAAGPPAATASPLVRIGGTDAPAGPGGSGEPTTLLLVHDGTGTVGPYRALVQELSGRLPVAGLVVDDLDAYLGGDPGTLVAALADRYAGVLLDQGLTRVHLVGYCMGGLLATELADRLGRAGGQVGGVSVISSYRVPYLVEDDLLAEYVFARMMRADTVALGYPRDEAATRALVTAATRRHGDRVPQGALTERPPTALGPAGTGALRAFRSLAARPQKERLRAIGTYLPQESVELRAPERLERAFRTVKHSLAAVAAHQATPYTGATTLVRQRGEAEIFPGMHHDMRAYWQRVCGDGLRLADVPGDHFTCVRPPHAAALAGLLVRATARGAA</sequence>
<comment type="caution">
    <text evidence="2">The sequence shown here is derived from an EMBL/GenBank/DDBJ whole genome shotgun (WGS) entry which is preliminary data.</text>
</comment>
<accession>A0A6N9UEF4</accession>
<evidence type="ECO:0000313" key="3">
    <source>
        <dbReference type="Proteomes" id="UP000471293"/>
    </source>
</evidence>
<dbReference type="EMBL" id="JAAGLQ010000723">
    <property type="protein sequence ID" value="NEA20486.1"/>
    <property type="molecule type" value="Genomic_DNA"/>
</dbReference>
<evidence type="ECO:0000313" key="2">
    <source>
        <dbReference type="EMBL" id="NEA20486.1"/>
    </source>
</evidence>
<feature type="domain" description="Thioesterase" evidence="1">
    <location>
        <begin position="55"/>
        <end position="179"/>
    </location>
</feature>
<dbReference type="SUPFAM" id="SSF53474">
    <property type="entry name" value="alpha/beta-Hydrolases"/>
    <property type="match status" value="1"/>
</dbReference>
<dbReference type="Proteomes" id="UP000471293">
    <property type="component" value="Unassembled WGS sequence"/>
</dbReference>
<protein>
    <submittedName>
        <fullName evidence="2">Non-ribosomal peptide synthetase</fullName>
    </submittedName>
</protein>
<dbReference type="Gene3D" id="3.40.50.1820">
    <property type="entry name" value="alpha/beta hydrolase"/>
    <property type="match status" value="1"/>
</dbReference>
<evidence type="ECO:0000259" key="1">
    <source>
        <dbReference type="Pfam" id="PF00975"/>
    </source>
</evidence>
<proteinExistence type="predicted"/>
<dbReference type="Pfam" id="PF00975">
    <property type="entry name" value="Thioesterase"/>
    <property type="match status" value="1"/>
</dbReference>
<gene>
    <name evidence="2" type="ORF">G3I29_34645</name>
</gene>
<dbReference type="RefSeq" id="WP_239085416.1">
    <property type="nucleotide sequence ID" value="NZ_JAAGLQ010000723.1"/>
</dbReference>
<dbReference type="AlphaFoldDB" id="A0A6N9UEF4"/>
<feature type="non-terminal residue" evidence="2">
    <location>
        <position position="1"/>
    </location>
</feature>
<name>A0A6N9UEF4_STRHA</name>
<reference evidence="2 3" key="1">
    <citation type="submission" date="2020-01" db="EMBL/GenBank/DDBJ databases">
        <title>Insect and environment-associated Actinomycetes.</title>
        <authorList>
            <person name="Currrie C."/>
            <person name="Chevrette M."/>
            <person name="Carlson C."/>
            <person name="Stubbendieck R."/>
            <person name="Wendt-Pienkowski E."/>
        </authorList>
    </citation>
    <scope>NUCLEOTIDE SEQUENCE [LARGE SCALE GENOMIC DNA]</scope>
    <source>
        <strain evidence="2 3">SID11342</strain>
    </source>
</reference>
<organism evidence="2 3">
    <name type="scientific">Streptomyces halstedii</name>
    <dbReference type="NCBI Taxonomy" id="1944"/>
    <lineage>
        <taxon>Bacteria</taxon>
        <taxon>Bacillati</taxon>
        <taxon>Actinomycetota</taxon>
        <taxon>Actinomycetes</taxon>
        <taxon>Kitasatosporales</taxon>
        <taxon>Streptomycetaceae</taxon>
        <taxon>Streptomyces</taxon>
    </lineage>
</organism>